<feature type="transmembrane region" description="Helical" evidence="3">
    <location>
        <begin position="66"/>
        <end position="88"/>
    </location>
</feature>
<sequence>MAVNLGNAGLLNWRAEFHDPKMEALFRHSILSHNACQLSLALCVIALLFLVFALADYSLLGKSEGFLLLLSARLVTVTTCLLLALAVWRQPALAQRALPVNLVGLFSITVLLLTLLVRPLHEGLHVASLVVASMALYLFLPNRLPWMLAGNAYLLVGFVGTTLFSASLPPVLIMTSLLLLLFTNLLGWLSITHLKRLKRLQFSMLLEERSANRRLKEEIAERKALEARLRYMACTDGLTGVANRRHFFELATQELRRARRDGTPLAICMVDVDLFKRLNDHHGHAVGDMVLTRVADCCRSVLRECDVVGRYGGEEFVIVLPLADLATAAIVGERLRQQVSALQLPMLPPQTPLSVTVGISQLAPGESRLDPALLRADRALYAGKAAGRNCVVVAGAPPPGASHRYAGALWRPELTILLDEAPATAAAVQAAAVPAAEPPPDRF</sequence>
<accession>A0ABU1GLN3</accession>
<keyword evidence="3" id="KW-0472">Membrane</keyword>
<dbReference type="SUPFAM" id="SSF55073">
    <property type="entry name" value="Nucleotide cyclase"/>
    <property type="match status" value="1"/>
</dbReference>
<evidence type="ECO:0000259" key="4">
    <source>
        <dbReference type="PROSITE" id="PS50887"/>
    </source>
</evidence>
<organism evidence="5 6">
    <name type="scientific">Halomonas mongoliensis</name>
    <dbReference type="NCBI Taxonomy" id="321265"/>
    <lineage>
        <taxon>Bacteria</taxon>
        <taxon>Pseudomonadati</taxon>
        <taxon>Pseudomonadota</taxon>
        <taxon>Gammaproteobacteria</taxon>
        <taxon>Oceanospirillales</taxon>
        <taxon>Halomonadaceae</taxon>
        <taxon>Halomonas</taxon>
    </lineage>
</organism>
<dbReference type="SMART" id="SM00267">
    <property type="entry name" value="GGDEF"/>
    <property type="match status" value="1"/>
</dbReference>
<dbReference type="CDD" id="cd01949">
    <property type="entry name" value="GGDEF"/>
    <property type="match status" value="1"/>
</dbReference>
<evidence type="ECO:0000313" key="6">
    <source>
        <dbReference type="Proteomes" id="UP001252270"/>
    </source>
</evidence>
<evidence type="ECO:0000256" key="2">
    <source>
        <dbReference type="ARBA" id="ARBA00034247"/>
    </source>
</evidence>
<feature type="transmembrane region" description="Helical" evidence="3">
    <location>
        <begin position="147"/>
        <end position="166"/>
    </location>
</feature>
<dbReference type="InterPro" id="IPR000160">
    <property type="entry name" value="GGDEF_dom"/>
</dbReference>
<keyword evidence="3" id="KW-0812">Transmembrane</keyword>
<gene>
    <name evidence="5" type="ORF">QC820_07880</name>
</gene>
<feature type="transmembrane region" description="Helical" evidence="3">
    <location>
        <begin position="123"/>
        <end position="140"/>
    </location>
</feature>
<feature type="transmembrane region" description="Helical" evidence="3">
    <location>
        <begin position="172"/>
        <end position="191"/>
    </location>
</feature>
<dbReference type="EMBL" id="JARWAL010000006">
    <property type="protein sequence ID" value="MDR5892735.1"/>
    <property type="molecule type" value="Genomic_DNA"/>
</dbReference>
<dbReference type="EC" id="2.7.7.65" evidence="1"/>
<keyword evidence="5" id="KW-0548">Nucleotidyltransferase</keyword>
<proteinExistence type="predicted"/>
<feature type="transmembrane region" description="Helical" evidence="3">
    <location>
        <begin position="100"/>
        <end position="117"/>
    </location>
</feature>
<dbReference type="RefSeq" id="WP_309636457.1">
    <property type="nucleotide sequence ID" value="NZ_JARWAL010000006.1"/>
</dbReference>
<reference evidence="5 6" key="1">
    <citation type="submission" date="2023-04" db="EMBL/GenBank/DDBJ databases">
        <title>A long-awaited taxogenomic arrangement of the family Halomonadaceae.</title>
        <authorList>
            <person name="De La Haba R."/>
            <person name="Chuvochina M."/>
            <person name="Wittouck S."/>
            <person name="Arahal D.R."/>
            <person name="Sanchez-Porro C."/>
            <person name="Hugenholtz P."/>
            <person name="Ventosa A."/>
        </authorList>
    </citation>
    <scope>NUCLEOTIDE SEQUENCE [LARGE SCALE GENOMIC DNA]</scope>
    <source>
        <strain evidence="5 6">DSM 17332</strain>
    </source>
</reference>
<dbReference type="Proteomes" id="UP001252270">
    <property type="component" value="Unassembled WGS sequence"/>
</dbReference>
<evidence type="ECO:0000313" key="5">
    <source>
        <dbReference type="EMBL" id="MDR5892735.1"/>
    </source>
</evidence>
<dbReference type="Pfam" id="PF00990">
    <property type="entry name" value="GGDEF"/>
    <property type="match status" value="1"/>
</dbReference>
<dbReference type="NCBIfam" id="TIGR00254">
    <property type="entry name" value="GGDEF"/>
    <property type="match status" value="1"/>
</dbReference>
<feature type="transmembrane region" description="Helical" evidence="3">
    <location>
        <begin position="35"/>
        <end position="54"/>
    </location>
</feature>
<dbReference type="InterPro" id="IPR043128">
    <property type="entry name" value="Rev_trsase/Diguanyl_cyclase"/>
</dbReference>
<dbReference type="Gene3D" id="3.30.70.270">
    <property type="match status" value="1"/>
</dbReference>
<dbReference type="GO" id="GO:0052621">
    <property type="term" value="F:diguanylate cyclase activity"/>
    <property type="evidence" value="ECO:0007669"/>
    <property type="project" value="UniProtKB-EC"/>
</dbReference>
<keyword evidence="5" id="KW-0808">Transferase</keyword>
<keyword evidence="6" id="KW-1185">Reference proteome</keyword>
<protein>
    <recommendedName>
        <fullName evidence="1">diguanylate cyclase</fullName>
        <ecNumber evidence="1">2.7.7.65</ecNumber>
    </recommendedName>
</protein>
<evidence type="ECO:0000256" key="3">
    <source>
        <dbReference type="SAM" id="Phobius"/>
    </source>
</evidence>
<dbReference type="PANTHER" id="PTHR45138:SF9">
    <property type="entry name" value="DIGUANYLATE CYCLASE DGCM-RELATED"/>
    <property type="match status" value="1"/>
</dbReference>
<evidence type="ECO:0000256" key="1">
    <source>
        <dbReference type="ARBA" id="ARBA00012528"/>
    </source>
</evidence>
<dbReference type="InterPro" id="IPR050469">
    <property type="entry name" value="Diguanylate_Cyclase"/>
</dbReference>
<comment type="catalytic activity">
    <reaction evidence="2">
        <text>2 GTP = 3',3'-c-di-GMP + 2 diphosphate</text>
        <dbReference type="Rhea" id="RHEA:24898"/>
        <dbReference type="ChEBI" id="CHEBI:33019"/>
        <dbReference type="ChEBI" id="CHEBI:37565"/>
        <dbReference type="ChEBI" id="CHEBI:58805"/>
        <dbReference type="EC" id="2.7.7.65"/>
    </reaction>
</comment>
<name>A0ABU1GLN3_9GAMM</name>
<dbReference type="InterPro" id="IPR029787">
    <property type="entry name" value="Nucleotide_cyclase"/>
</dbReference>
<dbReference type="PROSITE" id="PS50887">
    <property type="entry name" value="GGDEF"/>
    <property type="match status" value="1"/>
</dbReference>
<feature type="domain" description="GGDEF" evidence="4">
    <location>
        <begin position="263"/>
        <end position="396"/>
    </location>
</feature>
<keyword evidence="3" id="KW-1133">Transmembrane helix</keyword>
<comment type="caution">
    <text evidence="5">The sequence shown here is derived from an EMBL/GenBank/DDBJ whole genome shotgun (WGS) entry which is preliminary data.</text>
</comment>
<dbReference type="PANTHER" id="PTHR45138">
    <property type="entry name" value="REGULATORY COMPONENTS OF SENSORY TRANSDUCTION SYSTEM"/>
    <property type="match status" value="1"/>
</dbReference>